<feature type="transmembrane region" description="Helical" evidence="2">
    <location>
        <begin position="65"/>
        <end position="88"/>
    </location>
</feature>
<feature type="transmembrane region" description="Helical" evidence="2">
    <location>
        <begin position="109"/>
        <end position="129"/>
    </location>
</feature>
<evidence type="ECO:0008006" key="5">
    <source>
        <dbReference type="Google" id="ProtNLM"/>
    </source>
</evidence>
<feature type="transmembrane region" description="Helical" evidence="2">
    <location>
        <begin position="219"/>
        <end position="241"/>
    </location>
</feature>
<evidence type="ECO:0000313" key="4">
    <source>
        <dbReference type="Proteomes" id="UP000783863"/>
    </source>
</evidence>
<keyword evidence="2" id="KW-0472">Membrane</keyword>
<dbReference type="AlphaFoldDB" id="A0A8J8C7Z4"/>
<sequence length="392" mass="40520">MSDRPPAEELRRSVAVLATEWWLVGGVLAGYVTYGVWVIGTGIALDAFAPALATTSLTTVGQTAVTGLVVLAAVAWLLVPAVGAAWLLDRQLSNLSGNLVSQYSIDHPGVLPAPSGVLMLLAGAAALAVGPRTPVLVVMTVASVHLLVRTVAFGRRVYSFSYRPLFTALSAVSTAAFAAAWLVQAPGLPGPVGTRVTDAGVGTVVETGLGAAGIAPGTATGYLVAVPALLSGLYLVTQAVLARRIRAKAPLANPVKRAEQRYPIMPPVADSSRPGPPEPSTNGASAAATTDSPSTDAKSTEKQSSGATANTTEDSSHTRVFTTDEPIPDDDEAMAAVRGEREEQEDDGWIDDTAIFSPDGATSSDDECGSCGEEIPRESVTFCPNCGERIRR</sequence>
<proteinExistence type="predicted"/>
<feature type="region of interest" description="Disordered" evidence="1">
    <location>
        <begin position="262"/>
        <end position="373"/>
    </location>
</feature>
<evidence type="ECO:0000313" key="3">
    <source>
        <dbReference type="EMBL" id="MBX0303807.1"/>
    </source>
</evidence>
<feature type="transmembrane region" description="Helical" evidence="2">
    <location>
        <begin position="21"/>
        <end position="45"/>
    </location>
</feature>
<keyword evidence="2" id="KW-0812">Transmembrane</keyword>
<name>A0A8J8C7Z4_9EURY</name>
<reference evidence="3" key="1">
    <citation type="submission" date="2021-06" db="EMBL/GenBank/DDBJ databases">
        <title>Halomicroarcula sp. F24A a new haloarchaeum isolated from saline soil.</title>
        <authorList>
            <person name="Duran-Viseras A."/>
            <person name="Sanchez-Porro C."/>
            <person name="Ventosa A."/>
        </authorList>
    </citation>
    <scope>NUCLEOTIDE SEQUENCE</scope>
    <source>
        <strain evidence="3">F24A</strain>
    </source>
</reference>
<keyword evidence="4" id="KW-1185">Reference proteome</keyword>
<dbReference type="EMBL" id="RKLQ01000001">
    <property type="protein sequence ID" value="MBX0303807.1"/>
    <property type="molecule type" value="Genomic_DNA"/>
</dbReference>
<dbReference type="RefSeq" id="WP_220587996.1">
    <property type="nucleotide sequence ID" value="NZ_RKLQ01000001.1"/>
</dbReference>
<organism evidence="3 4">
    <name type="scientific">Haloarcula salinisoli</name>
    <dbReference type="NCBI Taxonomy" id="2487746"/>
    <lineage>
        <taxon>Archaea</taxon>
        <taxon>Methanobacteriati</taxon>
        <taxon>Methanobacteriota</taxon>
        <taxon>Stenosarchaea group</taxon>
        <taxon>Halobacteria</taxon>
        <taxon>Halobacteriales</taxon>
        <taxon>Haloarculaceae</taxon>
        <taxon>Haloarcula</taxon>
    </lineage>
</organism>
<protein>
    <recommendedName>
        <fullName evidence="5">Zinc-ribbon domain-containing protein</fullName>
    </recommendedName>
</protein>
<keyword evidence="2" id="KW-1133">Transmembrane helix</keyword>
<gene>
    <name evidence="3" type="ORF">EGD98_09000</name>
</gene>
<feature type="transmembrane region" description="Helical" evidence="2">
    <location>
        <begin position="165"/>
        <end position="183"/>
    </location>
</feature>
<feature type="transmembrane region" description="Helical" evidence="2">
    <location>
        <begin position="135"/>
        <end position="153"/>
    </location>
</feature>
<feature type="compositionally biased region" description="Low complexity" evidence="1">
    <location>
        <begin position="284"/>
        <end position="297"/>
    </location>
</feature>
<feature type="compositionally biased region" description="Polar residues" evidence="1">
    <location>
        <begin position="302"/>
        <end position="321"/>
    </location>
</feature>
<evidence type="ECO:0000256" key="2">
    <source>
        <dbReference type="SAM" id="Phobius"/>
    </source>
</evidence>
<evidence type="ECO:0000256" key="1">
    <source>
        <dbReference type="SAM" id="MobiDB-lite"/>
    </source>
</evidence>
<dbReference type="Proteomes" id="UP000783863">
    <property type="component" value="Unassembled WGS sequence"/>
</dbReference>
<comment type="caution">
    <text evidence="3">The sequence shown here is derived from an EMBL/GenBank/DDBJ whole genome shotgun (WGS) entry which is preliminary data.</text>
</comment>
<accession>A0A8J8C7Z4</accession>